<dbReference type="Pfam" id="PF14062">
    <property type="entry name" value="DUF4253"/>
    <property type="match status" value="1"/>
</dbReference>
<feature type="domain" description="DUF4253" evidence="2">
    <location>
        <begin position="158"/>
        <end position="265"/>
    </location>
</feature>
<evidence type="ECO:0000313" key="3">
    <source>
        <dbReference type="EMBL" id="SCL56597.1"/>
    </source>
</evidence>
<dbReference type="STRING" id="227316.GA0070604_3448"/>
<evidence type="ECO:0000313" key="4">
    <source>
        <dbReference type="Proteomes" id="UP000199696"/>
    </source>
</evidence>
<dbReference type="OrthoDB" id="7839592at2"/>
<sequence length="265" mass="28731">MTAMLTRLLDSLPPGTLPSGRTVEPEGGGPPPYWLSDAPVDPEVWVRMRSRHRETGLWPLLLSGLSGEESRPWADGEVYPAGTSSPDQHDAAELLARWWHASTGADDDGDMLPAVDRAAITAPFRRTWPGLAEPGDSVGPAAHFADRYAEFLRDEPARLGLVAATRGSDALAVTGWSGPANYHDTGEVAAVVRSWEERFGARVVAVGFDTLHLSVAAPPATPRHALRVAAEHFAFAPDNVWQGTDTLTAYAEEILGMNSWSFWWD</sequence>
<feature type="region of interest" description="Disordered" evidence="1">
    <location>
        <begin position="9"/>
        <end position="35"/>
    </location>
</feature>
<dbReference type="EMBL" id="FMHY01000002">
    <property type="protein sequence ID" value="SCL56597.1"/>
    <property type="molecule type" value="Genomic_DNA"/>
</dbReference>
<dbReference type="InterPro" id="IPR025349">
    <property type="entry name" value="DUF4253"/>
</dbReference>
<organism evidence="3 4">
    <name type="scientific">Micromonospora eburnea</name>
    <dbReference type="NCBI Taxonomy" id="227316"/>
    <lineage>
        <taxon>Bacteria</taxon>
        <taxon>Bacillati</taxon>
        <taxon>Actinomycetota</taxon>
        <taxon>Actinomycetes</taxon>
        <taxon>Micromonosporales</taxon>
        <taxon>Micromonosporaceae</taxon>
        <taxon>Micromonospora</taxon>
    </lineage>
</organism>
<dbReference type="Proteomes" id="UP000199696">
    <property type="component" value="Unassembled WGS sequence"/>
</dbReference>
<evidence type="ECO:0000256" key="1">
    <source>
        <dbReference type="SAM" id="MobiDB-lite"/>
    </source>
</evidence>
<evidence type="ECO:0000259" key="2">
    <source>
        <dbReference type="Pfam" id="PF14062"/>
    </source>
</evidence>
<keyword evidence="4" id="KW-1185">Reference proteome</keyword>
<gene>
    <name evidence="3" type="ORF">GA0070604_3448</name>
</gene>
<dbReference type="AlphaFoldDB" id="A0A1C6URC2"/>
<accession>A0A1C6URC2</accession>
<protein>
    <recommendedName>
        <fullName evidence="2">DUF4253 domain-containing protein</fullName>
    </recommendedName>
</protein>
<reference evidence="4" key="1">
    <citation type="submission" date="2016-06" db="EMBL/GenBank/DDBJ databases">
        <authorList>
            <person name="Varghese N."/>
            <person name="Submissions Spin"/>
        </authorList>
    </citation>
    <scope>NUCLEOTIDE SEQUENCE [LARGE SCALE GENOMIC DNA]</scope>
    <source>
        <strain evidence="4">DSM 44814</strain>
    </source>
</reference>
<name>A0A1C6URC2_9ACTN</name>
<dbReference type="RefSeq" id="WP_091118863.1">
    <property type="nucleotide sequence ID" value="NZ_FMHY01000002.1"/>
</dbReference>
<proteinExistence type="predicted"/>